<evidence type="ECO:0000259" key="1">
    <source>
        <dbReference type="Pfam" id="PF24840"/>
    </source>
</evidence>
<keyword evidence="3" id="KW-1185">Reference proteome</keyword>
<dbReference type="InParanoid" id="A0A1X2H1C6"/>
<comment type="caution">
    <text evidence="2">The sequence shown here is derived from an EMBL/GenBank/DDBJ whole genome shotgun (WGS) entry which is preliminary data.</text>
</comment>
<evidence type="ECO:0000313" key="2">
    <source>
        <dbReference type="EMBL" id="ORY91218.1"/>
    </source>
</evidence>
<name>A0A1X2H1C6_SYNRA</name>
<dbReference type="InterPro" id="IPR057514">
    <property type="entry name" value="NTF2_SigF"/>
</dbReference>
<dbReference type="EMBL" id="MCGN01000011">
    <property type="protein sequence ID" value="ORY91218.1"/>
    <property type="molecule type" value="Genomic_DNA"/>
</dbReference>
<evidence type="ECO:0000313" key="3">
    <source>
        <dbReference type="Proteomes" id="UP000242180"/>
    </source>
</evidence>
<accession>A0A1X2H1C6</accession>
<dbReference type="AlphaFoldDB" id="A0A1X2H1C6"/>
<sequence length="277" mass="30866">MATATITETTATSSSTIKEPFITLLPQPIPPQEQQQQRLVPSSSTTTMASTSASTAVALLPAPLDPYEEIIQYIVCNLFSFNLDRQQRVLDHFYFEDAKYTSPLISTEGTENIRRVLLVWKALNRSAPTVTNICFDGGNTCVVHLTQSLIPRVLPRFLFRSPLISLPVVVTLHFEQVWPGSGMVKVKHHEEHWTADGLVQAIPFFASWYDRFIRVTTGRLLSAVGALACTATDTAQLLTARDKEIEYARQTLAFRQRMRKDSGCSSMDTAASSLNKK</sequence>
<organism evidence="2 3">
    <name type="scientific">Syncephalastrum racemosum</name>
    <name type="common">Filamentous fungus</name>
    <dbReference type="NCBI Taxonomy" id="13706"/>
    <lineage>
        <taxon>Eukaryota</taxon>
        <taxon>Fungi</taxon>
        <taxon>Fungi incertae sedis</taxon>
        <taxon>Mucoromycota</taxon>
        <taxon>Mucoromycotina</taxon>
        <taxon>Mucoromycetes</taxon>
        <taxon>Mucorales</taxon>
        <taxon>Syncephalastraceae</taxon>
        <taxon>Syncephalastrum</taxon>
    </lineage>
</organism>
<gene>
    <name evidence="2" type="ORF">BCR43DRAFT_498717</name>
</gene>
<feature type="domain" description="SigF-like NTF2-like" evidence="1">
    <location>
        <begin position="65"/>
        <end position="227"/>
    </location>
</feature>
<protein>
    <recommendedName>
        <fullName evidence="1">SigF-like NTF2-like domain-containing protein</fullName>
    </recommendedName>
</protein>
<dbReference type="OrthoDB" id="5580651at2759"/>
<dbReference type="Pfam" id="PF24840">
    <property type="entry name" value="NTF2_SigF"/>
    <property type="match status" value="1"/>
</dbReference>
<dbReference type="Proteomes" id="UP000242180">
    <property type="component" value="Unassembled WGS sequence"/>
</dbReference>
<reference evidence="2 3" key="1">
    <citation type="submission" date="2016-07" db="EMBL/GenBank/DDBJ databases">
        <title>Pervasive Adenine N6-methylation of Active Genes in Fungi.</title>
        <authorList>
            <consortium name="DOE Joint Genome Institute"/>
            <person name="Mondo S.J."/>
            <person name="Dannebaum R.O."/>
            <person name="Kuo R.C."/>
            <person name="Labutti K."/>
            <person name="Haridas S."/>
            <person name="Kuo A."/>
            <person name="Salamov A."/>
            <person name="Ahrendt S.R."/>
            <person name="Lipzen A."/>
            <person name="Sullivan W."/>
            <person name="Andreopoulos W.B."/>
            <person name="Clum A."/>
            <person name="Lindquist E."/>
            <person name="Daum C."/>
            <person name="Ramamoorthy G.K."/>
            <person name="Gryganskyi A."/>
            <person name="Culley D."/>
            <person name="Magnuson J.K."/>
            <person name="James T.Y."/>
            <person name="O'Malley M.A."/>
            <person name="Stajich J.E."/>
            <person name="Spatafora J.W."/>
            <person name="Visel A."/>
            <person name="Grigoriev I.V."/>
        </authorList>
    </citation>
    <scope>NUCLEOTIDE SEQUENCE [LARGE SCALE GENOMIC DNA]</scope>
    <source>
        <strain evidence="2 3">NRRL 2496</strain>
    </source>
</reference>
<proteinExistence type="predicted"/>